<comment type="caution">
    <text evidence="2">The sequence shown here is derived from an EMBL/GenBank/DDBJ whole genome shotgun (WGS) entry which is preliminary data.</text>
</comment>
<name>A0A843U337_COLES</name>
<reference evidence="2" key="1">
    <citation type="submission" date="2017-07" db="EMBL/GenBank/DDBJ databases">
        <title>Taro Niue Genome Assembly and Annotation.</title>
        <authorList>
            <person name="Atibalentja N."/>
            <person name="Keating K."/>
            <person name="Fields C.J."/>
        </authorList>
    </citation>
    <scope>NUCLEOTIDE SEQUENCE</scope>
    <source>
        <strain evidence="2">Niue_2</strain>
        <tissue evidence="2">Leaf</tissue>
    </source>
</reference>
<feature type="region of interest" description="Disordered" evidence="1">
    <location>
        <begin position="354"/>
        <end position="383"/>
    </location>
</feature>
<feature type="region of interest" description="Disordered" evidence="1">
    <location>
        <begin position="143"/>
        <end position="170"/>
    </location>
</feature>
<keyword evidence="3" id="KW-1185">Reference proteome</keyword>
<evidence type="ECO:0000313" key="2">
    <source>
        <dbReference type="EMBL" id="MQL75953.1"/>
    </source>
</evidence>
<feature type="region of interest" description="Disordered" evidence="1">
    <location>
        <begin position="260"/>
        <end position="284"/>
    </location>
</feature>
<dbReference type="Proteomes" id="UP000652761">
    <property type="component" value="Unassembled WGS sequence"/>
</dbReference>
<sequence>MYVLRKKLCLSRDPAENVLGQIKANSKLLKMAVTYGPLVVNNHARLGYLAIPIVFGDFPAVVGSPYSLGVVPARQEECAAQKSPSNKSTKKTGRTCANIRACPAAINKGTQMPSKDNAVKGGKPHPTQVRTFSVHVISSKIIAPASSQRGQNKNHKSKRPSAATSRSDKSVMIGSLRVRLDGSQPITLRDRLGAIPNASTYLSKRRRVTWVAEEKPKLIIFSYYASGKDSGEPVEQIAEATPNIPTEAIHLGTRQFARRNRQPSGQAGTSGQALSHVDSQHEGTQIPFSEETNVQIEEGGLPTSNINPVIDLPTRENFQAMSDDDKYQAMQQCQSQMAALLNEMRQLVTTSLRHSMEPVSTQNQQHPDGSAPANHPAASTTGLLPQATGQDIIDSSNIMLPQTETIQGVAVQRHEIQKIIQDMFAQQSEGIQVADLYSVPYLVHHQFKKLPEICPKVPKTTKV</sequence>
<gene>
    <name evidence="2" type="ORF">Taro_008342</name>
</gene>
<protein>
    <submittedName>
        <fullName evidence="2">Uncharacterized protein</fullName>
    </submittedName>
</protein>
<evidence type="ECO:0000313" key="3">
    <source>
        <dbReference type="Proteomes" id="UP000652761"/>
    </source>
</evidence>
<feature type="compositionally biased region" description="Polar residues" evidence="1">
    <location>
        <begin position="354"/>
        <end position="367"/>
    </location>
</feature>
<accession>A0A843U337</accession>
<evidence type="ECO:0000256" key="1">
    <source>
        <dbReference type="SAM" id="MobiDB-lite"/>
    </source>
</evidence>
<feature type="compositionally biased region" description="Polar residues" evidence="1">
    <location>
        <begin position="262"/>
        <end position="273"/>
    </location>
</feature>
<organism evidence="2 3">
    <name type="scientific">Colocasia esculenta</name>
    <name type="common">Wild taro</name>
    <name type="synonym">Arum esculentum</name>
    <dbReference type="NCBI Taxonomy" id="4460"/>
    <lineage>
        <taxon>Eukaryota</taxon>
        <taxon>Viridiplantae</taxon>
        <taxon>Streptophyta</taxon>
        <taxon>Embryophyta</taxon>
        <taxon>Tracheophyta</taxon>
        <taxon>Spermatophyta</taxon>
        <taxon>Magnoliopsida</taxon>
        <taxon>Liliopsida</taxon>
        <taxon>Araceae</taxon>
        <taxon>Aroideae</taxon>
        <taxon>Colocasieae</taxon>
        <taxon>Colocasia</taxon>
    </lineage>
</organism>
<dbReference type="AlphaFoldDB" id="A0A843U337"/>
<proteinExistence type="predicted"/>
<dbReference type="OrthoDB" id="21595at2759"/>
<dbReference type="EMBL" id="NMUH01000273">
    <property type="protein sequence ID" value="MQL75953.1"/>
    <property type="molecule type" value="Genomic_DNA"/>
</dbReference>